<keyword evidence="2" id="KW-1185">Reference proteome</keyword>
<evidence type="ECO:0000313" key="1">
    <source>
        <dbReference type="EMBL" id="MST75498.1"/>
    </source>
</evidence>
<organism evidence="1 2">
    <name type="scientific">Roseburia porci</name>
    <dbReference type="NCBI Taxonomy" id="2605790"/>
    <lineage>
        <taxon>Bacteria</taxon>
        <taxon>Bacillati</taxon>
        <taxon>Bacillota</taxon>
        <taxon>Clostridia</taxon>
        <taxon>Lachnospirales</taxon>
        <taxon>Lachnospiraceae</taxon>
        <taxon>Roseburia</taxon>
    </lineage>
</organism>
<gene>
    <name evidence="1" type="ORF">FYJ75_10795</name>
</gene>
<sequence>MEADEFSETELYITVFGKKTGKNAKEKMVKTVYNRTIKVNEIMEEIPYEVKLEYVKEFKEYFEEQVERIIAEYFD</sequence>
<dbReference type="Proteomes" id="UP000474024">
    <property type="component" value="Unassembled WGS sequence"/>
</dbReference>
<accession>A0A6L5YT23</accession>
<protein>
    <submittedName>
        <fullName evidence="1">Uncharacterized protein</fullName>
    </submittedName>
</protein>
<comment type="caution">
    <text evidence="1">The sequence shown here is derived from an EMBL/GenBank/DDBJ whole genome shotgun (WGS) entry which is preliminary data.</text>
</comment>
<dbReference type="RefSeq" id="WP_154430460.1">
    <property type="nucleotide sequence ID" value="NZ_VUNI01000019.1"/>
</dbReference>
<dbReference type="EMBL" id="VUNI01000019">
    <property type="protein sequence ID" value="MST75498.1"/>
    <property type="molecule type" value="Genomic_DNA"/>
</dbReference>
<reference evidence="1 2" key="1">
    <citation type="submission" date="2019-08" db="EMBL/GenBank/DDBJ databases">
        <title>In-depth cultivation of the pig gut microbiome towards novel bacterial diversity and tailored functional studies.</title>
        <authorList>
            <person name="Wylensek D."/>
            <person name="Hitch T.C.A."/>
            <person name="Clavel T."/>
        </authorList>
    </citation>
    <scope>NUCLEOTIDE SEQUENCE [LARGE SCALE GENOMIC DNA]</scope>
    <source>
        <strain evidence="1 2">MUC/MUC-530-WT-4D</strain>
    </source>
</reference>
<name>A0A6L5YT23_9FIRM</name>
<evidence type="ECO:0000313" key="2">
    <source>
        <dbReference type="Proteomes" id="UP000474024"/>
    </source>
</evidence>
<dbReference type="AlphaFoldDB" id="A0A6L5YT23"/>
<proteinExistence type="predicted"/>